<dbReference type="OrthoDB" id="1928974at2759"/>
<feature type="compositionally biased region" description="Low complexity" evidence="1">
    <location>
        <begin position="119"/>
        <end position="146"/>
    </location>
</feature>
<protein>
    <submittedName>
        <fullName evidence="4">Arginine/serine-rich coiled-coil protein 2-like</fullName>
    </submittedName>
</protein>
<proteinExistence type="predicted"/>
<dbReference type="GeneID" id="111135149"/>
<dbReference type="KEGG" id="cvn:111135149"/>
<evidence type="ECO:0000259" key="2">
    <source>
        <dbReference type="Pfam" id="PF15477"/>
    </source>
</evidence>
<feature type="region of interest" description="Disordered" evidence="1">
    <location>
        <begin position="1"/>
        <end position="30"/>
    </location>
</feature>
<evidence type="ECO:0000313" key="4">
    <source>
        <dbReference type="RefSeq" id="XP_022340634.1"/>
    </source>
</evidence>
<dbReference type="AlphaFoldDB" id="A0A8B8EKY0"/>
<dbReference type="RefSeq" id="XP_022340634.1">
    <property type="nucleotide sequence ID" value="XM_022484926.1"/>
</dbReference>
<feature type="compositionally biased region" description="Basic residues" evidence="1">
    <location>
        <begin position="223"/>
        <end position="294"/>
    </location>
</feature>
<feature type="compositionally biased region" description="Basic and acidic residues" evidence="1">
    <location>
        <begin position="79"/>
        <end position="118"/>
    </location>
</feature>
<keyword evidence="3" id="KW-1185">Reference proteome</keyword>
<name>A0A8B8EKY0_CRAVI</name>
<accession>A0A8B8EKY0</accession>
<evidence type="ECO:0000313" key="3">
    <source>
        <dbReference type="Proteomes" id="UP000694844"/>
    </source>
</evidence>
<feature type="compositionally biased region" description="Basic and acidic residues" evidence="1">
    <location>
        <begin position="164"/>
        <end position="177"/>
    </location>
</feature>
<dbReference type="InterPro" id="IPR028124">
    <property type="entry name" value="SMAP_dom"/>
</dbReference>
<organism evidence="3 4">
    <name type="scientific">Crassostrea virginica</name>
    <name type="common">Eastern oyster</name>
    <dbReference type="NCBI Taxonomy" id="6565"/>
    <lineage>
        <taxon>Eukaryota</taxon>
        <taxon>Metazoa</taxon>
        <taxon>Spiralia</taxon>
        <taxon>Lophotrochozoa</taxon>
        <taxon>Mollusca</taxon>
        <taxon>Bivalvia</taxon>
        <taxon>Autobranchia</taxon>
        <taxon>Pteriomorphia</taxon>
        <taxon>Ostreida</taxon>
        <taxon>Ostreoidea</taxon>
        <taxon>Ostreidae</taxon>
        <taxon>Crassostrea</taxon>
    </lineage>
</organism>
<feature type="compositionally biased region" description="Basic and acidic residues" evidence="1">
    <location>
        <begin position="419"/>
        <end position="429"/>
    </location>
</feature>
<dbReference type="PANTHER" id="PTHR22426:SF2">
    <property type="entry name" value="ARGININE_SERINE-RICH COILED-COIL PROTEIN 2"/>
    <property type="match status" value="1"/>
</dbReference>
<feature type="region of interest" description="Disordered" evidence="1">
    <location>
        <begin position="419"/>
        <end position="440"/>
    </location>
</feature>
<dbReference type="Pfam" id="PF15477">
    <property type="entry name" value="SMAP"/>
    <property type="match status" value="1"/>
</dbReference>
<feature type="domain" description="Small acidic protein-like" evidence="2">
    <location>
        <begin position="429"/>
        <end position="501"/>
    </location>
</feature>
<feature type="compositionally biased region" description="Basic residues" evidence="1">
    <location>
        <begin position="183"/>
        <end position="215"/>
    </location>
</feature>
<dbReference type="PANTHER" id="PTHR22426">
    <property type="entry name" value="ARGININE_SERINE-RICH COILED-COIL PROTEIN 2"/>
    <property type="match status" value="1"/>
</dbReference>
<feature type="region of interest" description="Disordered" evidence="1">
    <location>
        <begin position="329"/>
        <end position="348"/>
    </location>
</feature>
<reference evidence="4" key="1">
    <citation type="submission" date="2025-08" db="UniProtKB">
        <authorList>
            <consortium name="RefSeq"/>
        </authorList>
    </citation>
    <scope>IDENTIFICATION</scope>
    <source>
        <tissue evidence="4">Whole sample</tissue>
    </source>
</reference>
<feature type="compositionally biased region" description="Basic and acidic residues" evidence="1">
    <location>
        <begin position="302"/>
        <end position="315"/>
    </location>
</feature>
<dbReference type="Proteomes" id="UP000694844">
    <property type="component" value="Chromosome 5"/>
</dbReference>
<gene>
    <name evidence="4" type="primary">LOC111135149</name>
</gene>
<feature type="compositionally biased region" description="Acidic residues" evidence="1">
    <location>
        <begin position="154"/>
        <end position="163"/>
    </location>
</feature>
<feature type="compositionally biased region" description="Polar residues" evidence="1">
    <location>
        <begin position="14"/>
        <end position="30"/>
    </location>
</feature>
<feature type="region of interest" description="Disordered" evidence="1">
    <location>
        <begin position="64"/>
        <end position="323"/>
    </location>
</feature>
<sequence>MDLLASYDDDGDKSQSSSTNKQDQIEVSSSLQAEWESFEKMIAGESEEKPSSVQEFLQSGIVAYPGLLQNNEDSEESSEDKQASVEEADAPKKSRSFADDVMKLFRSEFVEKELDMPPRARSSSSHSSGSTRSTHSSRSGSASPSPDRGGDKEEDKEEEEELEKESHEEERKDRKASTESASRKHRSRSRSRHKRRSHSRRKSRSSRSRSRRRSRDRKESSSHKKRRRSRSRDRKRRRHSSRDRHRHKKERRRSRSRDRHRKRSHRSRSRHRSRSPHKHRSAKSRSHSRDRSHHPAPSSSKPEGEKHLTFKEKMRQQLLKASKYLQAGEGLEIDGTPKEKPSTLPLSDGHKKFFEALASSTHSSVTPQMALLHTMAAMHQKAQEMTGVAVPKYYNPAAVNPLKYAEQVQKRKLLWSKAKEHKEDKEKEWQQTAFNQDENGKMASKFKKLMGIKHEGAEGDPCMSETTEEQKKKREEFFSRLDKDYEFARMTTHTQRGVGLGFSSQGIQPP</sequence>
<evidence type="ECO:0000256" key="1">
    <source>
        <dbReference type="SAM" id="MobiDB-lite"/>
    </source>
</evidence>